<dbReference type="PANTHER" id="PTHR44103:SF1">
    <property type="entry name" value="PROPROTEIN CONVERTASE P"/>
    <property type="match status" value="1"/>
</dbReference>
<dbReference type="Pfam" id="PF13517">
    <property type="entry name" value="FG-GAP_3"/>
    <property type="match status" value="2"/>
</dbReference>
<dbReference type="PANTHER" id="PTHR44103">
    <property type="entry name" value="PROPROTEIN CONVERTASE P"/>
    <property type="match status" value="1"/>
</dbReference>
<evidence type="ECO:0000256" key="1">
    <source>
        <dbReference type="ARBA" id="ARBA00022729"/>
    </source>
</evidence>
<organism evidence="2 3">
    <name type="scientific">Chryseosolibacter histidini</name>
    <dbReference type="NCBI Taxonomy" id="2782349"/>
    <lineage>
        <taxon>Bacteria</taxon>
        <taxon>Pseudomonadati</taxon>
        <taxon>Bacteroidota</taxon>
        <taxon>Cytophagia</taxon>
        <taxon>Cytophagales</taxon>
        <taxon>Chryseotaleaceae</taxon>
        <taxon>Chryseosolibacter</taxon>
    </lineage>
</organism>
<dbReference type="InterPro" id="IPR013517">
    <property type="entry name" value="FG-GAP"/>
</dbReference>
<dbReference type="RefSeq" id="WP_254160030.1">
    <property type="nucleotide sequence ID" value="NZ_JAHESF010000002.1"/>
</dbReference>
<dbReference type="EMBL" id="JAHESF010000002">
    <property type="protein sequence ID" value="MBT1695573.1"/>
    <property type="molecule type" value="Genomic_DNA"/>
</dbReference>
<comment type="caution">
    <text evidence="2">The sequence shown here is derived from an EMBL/GenBank/DDBJ whole genome shotgun (WGS) entry which is preliminary data.</text>
</comment>
<name>A0AAP2GL85_9BACT</name>
<proteinExistence type="predicted"/>
<sequence>MKKTAGALNFAGQALRNTFTTQFPGLIFQTFRLLLKPATALIAMLLWMNVAKAQNGPAVRLGPFEAQPRSLNPLREPINGGSHPTPVVLDVDKDGDKDVVVAHLPAGDGAYSDGFHYLKNVGTAAKPVFDRMRYQANPFEYIVFSIGSTPAFSDLDKDGDHDMLIGSKDGGFRYYRNQGEATPPFKQETGAWNAATKTGNPFNGVYLGNYSSPAFADMDGDGDDDVVIGTSYLPNNKSIHYYINDGAGNFTPGTLTSINPALAEVTPSFIDLDKDSDLDLLLGAADGKIYYYKRTGPTTFEEQTGTANPFNGISIGTNSSPSSADFDNDGDADVIVGTENNTTTGIFYFENKGNGAFEQKNGFDSPFDGVATGSDSAPYFTDVDTDGDQDLLIGSNNNGLRYYANVNGSYVEQVGSNNPFAGLAIPGTFVPSLIDLDGDGDKDLVGSVSAGTTTKIEYYKNENGVFVHQLFSSGPFAALVIEEGKSDFADMDGDGDFDLFVSDVISGTSDDVYFIRYFKNTGTAQSPVFTEVTGTANPLAQVSENFVLAPRFNDIDHDGDLDAIIGEGGGVVELSDGNEFSYYENTGSASAPVFRYRGDLIQQGDNHYEPAPSFVDQDNDGDLDIFQGGLSGYMMYFRNMNPAAVTTINTTPRKALPGAGPVVIDPELLLTDADNDSIVQATVSIGGFQPGIETLAFTTQTGITGTFNATTGVLSFRGKAPVPQYQSLLRTVALQYTGVISGRTQAISRTITIRVSDADGTLSAPVSRTITITPGEAPVFNNHTVSVVTRHAVTIDLATLMSDADGDIDVATLAILQQPEIGTTILNGTSLTIDYKSNFTGTETLVLQVCDATAACDQSTITVNVTNIAPVIQPEPIDAPEGTIKTINMLEITSDADGNLDASTIQIVQSPSSGATATIEKVSDTQVTLRLNYDGISFSGTDQLIVKACDYAGVCTESILSVEVDVTATVEVFNAIAPHGNEKNRYMHIANLPGTNKVSIFNRWGDPVFVMNNYDSEVPGKRFEGNNDNGKSLESGTYFYKVEFTDQAQKRQTLTGFLNLKQ</sequence>
<keyword evidence="1" id="KW-0732">Signal</keyword>
<dbReference type="SUPFAM" id="SSF69318">
    <property type="entry name" value="Integrin alpha N-terminal domain"/>
    <property type="match status" value="2"/>
</dbReference>
<dbReference type="Pfam" id="PF17963">
    <property type="entry name" value="Big_9"/>
    <property type="match status" value="2"/>
</dbReference>
<protein>
    <submittedName>
        <fullName evidence="2">VCBS repeat-containing protein</fullName>
    </submittedName>
</protein>
<gene>
    <name evidence="2" type="ORF">KK083_01710</name>
</gene>
<reference evidence="2 3" key="1">
    <citation type="submission" date="2021-05" db="EMBL/GenBank/DDBJ databases">
        <title>A Polyphasic approach of four new species of the genus Ohtaekwangia: Ohtaekwangia histidinii sp. nov., Ohtaekwangia cretensis sp. nov., Ohtaekwangia indiensis sp. nov., Ohtaekwangia reichenbachii sp. nov. from diverse environment.</title>
        <authorList>
            <person name="Octaviana S."/>
        </authorList>
    </citation>
    <scope>NUCLEOTIDE SEQUENCE [LARGE SCALE GENOMIC DNA]</scope>
    <source>
        <strain evidence="2 3">PWU4</strain>
    </source>
</reference>
<evidence type="ECO:0000313" key="2">
    <source>
        <dbReference type="EMBL" id="MBT1695573.1"/>
    </source>
</evidence>
<accession>A0AAP2GL85</accession>
<evidence type="ECO:0000313" key="3">
    <source>
        <dbReference type="Proteomes" id="UP001319200"/>
    </source>
</evidence>
<dbReference type="Pfam" id="PF13585">
    <property type="entry name" value="CHU_C"/>
    <property type="match status" value="1"/>
</dbReference>
<dbReference type="Proteomes" id="UP001319200">
    <property type="component" value="Unassembled WGS sequence"/>
</dbReference>
<dbReference type="Gene3D" id="2.130.10.130">
    <property type="entry name" value="Integrin alpha, N-terminal"/>
    <property type="match status" value="2"/>
</dbReference>
<dbReference type="AlphaFoldDB" id="A0AAP2GL85"/>
<keyword evidence="3" id="KW-1185">Reference proteome</keyword>
<dbReference type="InterPro" id="IPR028994">
    <property type="entry name" value="Integrin_alpha_N"/>
</dbReference>